<accession>A0A8B7P960</accession>
<dbReference type="KEGG" id="hazt:108678741"/>
<keyword evidence="1" id="KW-1015">Disulfide bond</keyword>
<dbReference type="SMART" id="SM00020">
    <property type="entry name" value="Tryp_SPc"/>
    <property type="match status" value="1"/>
</dbReference>
<dbReference type="InterPro" id="IPR009003">
    <property type="entry name" value="Peptidase_S1_PA"/>
</dbReference>
<dbReference type="RefSeq" id="XP_018022694.1">
    <property type="nucleotide sequence ID" value="XM_018167205.2"/>
</dbReference>
<dbReference type="PANTHER" id="PTHR24252:SF7">
    <property type="entry name" value="HYALIN"/>
    <property type="match status" value="1"/>
</dbReference>
<dbReference type="AlphaFoldDB" id="A0A8B7P960"/>
<keyword evidence="3" id="KW-1185">Reference proteome</keyword>
<dbReference type="OrthoDB" id="10059102at2759"/>
<sequence>MIKMSASFTAISLVAVIGVCSTFIGAASGVIPCLISGHGHMVRARKPVRFDGDIDAGIIGGSEVPDGTAPWMVSIQTTEYTKPMHVCGGVLVAPQWVLTAAHCVCSAHTSDLLVVAGEQHLFSYDGTEVTVRVSHVEIFKDFRPLTRTNDIALVKLNCALEMTANVQTITFQQSQGPQVDEWCDVYGWGAITEDGSIEDELSKSSQQVYSSEDCVRSYPGLIHEGMMCAGDAEAGSGPCQGDWGGPLVCRSNELFGIASWSAGCGSGSHPTVYANTSVYWDWIEATISSHFHYPSTQKCPQK</sequence>
<protein>
    <submittedName>
        <fullName evidence="4">Trypsin</fullName>
    </submittedName>
</protein>
<reference evidence="4" key="1">
    <citation type="submission" date="2025-08" db="UniProtKB">
        <authorList>
            <consortium name="RefSeq"/>
        </authorList>
    </citation>
    <scope>IDENTIFICATION</scope>
    <source>
        <tissue evidence="4">Whole organism</tissue>
    </source>
</reference>
<dbReference type="InterPro" id="IPR001254">
    <property type="entry name" value="Trypsin_dom"/>
</dbReference>
<dbReference type="InterPro" id="IPR043504">
    <property type="entry name" value="Peptidase_S1_PA_chymotrypsin"/>
</dbReference>
<dbReference type="PANTHER" id="PTHR24252">
    <property type="entry name" value="ACROSIN-RELATED"/>
    <property type="match status" value="1"/>
</dbReference>
<dbReference type="PROSITE" id="PS00134">
    <property type="entry name" value="TRYPSIN_HIS"/>
    <property type="match status" value="1"/>
</dbReference>
<dbReference type="Pfam" id="PF00089">
    <property type="entry name" value="Trypsin"/>
    <property type="match status" value="1"/>
</dbReference>
<dbReference type="PROSITE" id="PS50240">
    <property type="entry name" value="TRYPSIN_DOM"/>
    <property type="match status" value="1"/>
</dbReference>
<dbReference type="InterPro" id="IPR018114">
    <property type="entry name" value="TRYPSIN_HIS"/>
</dbReference>
<dbReference type="Gene3D" id="2.40.10.10">
    <property type="entry name" value="Trypsin-like serine proteases"/>
    <property type="match status" value="1"/>
</dbReference>
<dbReference type="CDD" id="cd00190">
    <property type="entry name" value="Tryp_SPc"/>
    <property type="match status" value="1"/>
</dbReference>
<gene>
    <name evidence="4" type="primary">LOC108678741</name>
</gene>
<evidence type="ECO:0000256" key="1">
    <source>
        <dbReference type="ARBA" id="ARBA00023157"/>
    </source>
</evidence>
<dbReference type="GeneID" id="108678741"/>
<dbReference type="GO" id="GO:0006508">
    <property type="term" value="P:proteolysis"/>
    <property type="evidence" value="ECO:0007669"/>
    <property type="project" value="InterPro"/>
</dbReference>
<dbReference type="PRINTS" id="PR00722">
    <property type="entry name" value="CHYMOTRYPSIN"/>
</dbReference>
<organism evidence="3 4">
    <name type="scientific">Hyalella azteca</name>
    <name type="common">Amphipod</name>
    <dbReference type="NCBI Taxonomy" id="294128"/>
    <lineage>
        <taxon>Eukaryota</taxon>
        <taxon>Metazoa</taxon>
        <taxon>Ecdysozoa</taxon>
        <taxon>Arthropoda</taxon>
        <taxon>Crustacea</taxon>
        <taxon>Multicrustacea</taxon>
        <taxon>Malacostraca</taxon>
        <taxon>Eumalacostraca</taxon>
        <taxon>Peracarida</taxon>
        <taxon>Amphipoda</taxon>
        <taxon>Senticaudata</taxon>
        <taxon>Talitrida</taxon>
        <taxon>Talitroidea</taxon>
        <taxon>Hyalellidae</taxon>
        <taxon>Hyalella</taxon>
    </lineage>
</organism>
<dbReference type="FunFam" id="2.40.10.10:FF:000004">
    <property type="entry name" value="Tryptase gamma 1"/>
    <property type="match status" value="1"/>
</dbReference>
<name>A0A8B7P960_HYAAZ</name>
<dbReference type="SUPFAM" id="SSF50494">
    <property type="entry name" value="Trypsin-like serine proteases"/>
    <property type="match status" value="1"/>
</dbReference>
<proteinExistence type="predicted"/>
<dbReference type="InterPro" id="IPR001314">
    <property type="entry name" value="Peptidase_S1A"/>
</dbReference>
<evidence type="ECO:0000313" key="3">
    <source>
        <dbReference type="Proteomes" id="UP000694843"/>
    </source>
</evidence>
<feature type="domain" description="Peptidase S1" evidence="2">
    <location>
        <begin position="58"/>
        <end position="288"/>
    </location>
</feature>
<evidence type="ECO:0000313" key="4">
    <source>
        <dbReference type="RefSeq" id="XP_018022694.1"/>
    </source>
</evidence>
<dbReference type="OMA" id="NCALEMT"/>
<dbReference type="Proteomes" id="UP000694843">
    <property type="component" value="Unplaced"/>
</dbReference>
<evidence type="ECO:0000259" key="2">
    <source>
        <dbReference type="PROSITE" id="PS50240"/>
    </source>
</evidence>
<dbReference type="GO" id="GO:0004252">
    <property type="term" value="F:serine-type endopeptidase activity"/>
    <property type="evidence" value="ECO:0007669"/>
    <property type="project" value="InterPro"/>
</dbReference>